<dbReference type="Pfam" id="PF07248">
    <property type="entry name" value="DUF1431"/>
    <property type="match status" value="1"/>
</dbReference>
<dbReference type="Proteomes" id="UP000299102">
    <property type="component" value="Unassembled WGS sequence"/>
</dbReference>
<dbReference type="InterPro" id="IPR006611">
    <property type="entry name" value="DUF1431_DROsp"/>
</dbReference>
<name>A0A4C1TCC6_EUMVA</name>
<gene>
    <name evidence="1" type="ORF">EVAR_72927_1</name>
</gene>
<comment type="caution">
    <text evidence="1">The sequence shown here is derived from an EMBL/GenBank/DDBJ whole genome shotgun (WGS) entry which is preliminary data.</text>
</comment>
<keyword evidence="2" id="KW-1185">Reference proteome</keyword>
<reference evidence="1 2" key="1">
    <citation type="journal article" date="2019" name="Commun. Biol.">
        <title>The bagworm genome reveals a unique fibroin gene that provides high tensile strength.</title>
        <authorList>
            <person name="Kono N."/>
            <person name="Nakamura H."/>
            <person name="Ohtoshi R."/>
            <person name="Tomita M."/>
            <person name="Numata K."/>
            <person name="Arakawa K."/>
        </authorList>
    </citation>
    <scope>NUCLEOTIDE SEQUENCE [LARGE SCALE GENOMIC DNA]</scope>
</reference>
<evidence type="ECO:0000313" key="1">
    <source>
        <dbReference type="EMBL" id="GBP10961.1"/>
    </source>
</evidence>
<organism evidence="1 2">
    <name type="scientific">Eumeta variegata</name>
    <name type="common">Bagworm moth</name>
    <name type="synonym">Eumeta japonica</name>
    <dbReference type="NCBI Taxonomy" id="151549"/>
    <lineage>
        <taxon>Eukaryota</taxon>
        <taxon>Metazoa</taxon>
        <taxon>Ecdysozoa</taxon>
        <taxon>Arthropoda</taxon>
        <taxon>Hexapoda</taxon>
        <taxon>Insecta</taxon>
        <taxon>Pterygota</taxon>
        <taxon>Neoptera</taxon>
        <taxon>Endopterygota</taxon>
        <taxon>Lepidoptera</taxon>
        <taxon>Glossata</taxon>
        <taxon>Ditrysia</taxon>
        <taxon>Tineoidea</taxon>
        <taxon>Psychidae</taxon>
        <taxon>Oiketicinae</taxon>
        <taxon>Eumeta</taxon>
    </lineage>
</organism>
<sequence length="107" mass="12267">MQEKIKQATKEKGKSKGKCRKIVMPCCRKVAKSIKCQKRRKTSCLKECCPHPSFSECDQAALNKEPASECRCLHFISQCDADQFLGRKQFFNLPPVLPAWPPKERPK</sequence>
<dbReference type="PANTHER" id="PTHR20977:SF0">
    <property type="entry name" value="AT13385P-RELATED"/>
    <property type="match status" value="1"/>
</dbReference>
<dbReference type="EMBL" id="BGZK01004797">
    <property type="protein sequence ID" value="GBP10961.1"/>
    <property type="molecule type" value="Genomic_DNA"/>
</dbReference>
<evidence type="ECO:0000313" key="2">
    <source>
        <dbReference type="Proteomes" id="UP000299102"/>
    </source>
</evidence>
<accession>A0A4C1TCC6</accession>
<proteinExistence type="predicted"/>
<dbReference type="AlphaFoldDB" id="A0A4C1TCC6"/>
<protein>
    <submittedName>
        <fullName evidence="1">Uncharacterized protein</fullName>
    </submittedName>
</protein>
<dbReference type="OrthoDB" id="7812215at2759"/>
<dbReference type="PANTHER" id="PTHR20977">
    <property type="entry name" value="AT13385P-RELATED"/>
    <property type="match status" value="1"/>
</dbReference>